<proteinExistence type="predicted"/>
<dbReference type="Gene3D" id="1.10.10.10">
    <property type="entry name" value="Winged helix-like DNA-binding domain superfamily/Winged helix DNA-binding domain"/>
    <property type="match status" value="1"/>
</dbReference>
<dbReference type="InterPro" id="IPR017185">
    <property type="entry name" value="UCP037373_trxn_reg"/>
</dbReference>
<keyword evidence="3" id="KW-1185">Reference proteome</keyword>
<gene>
    <name evidence="2" type="ORF">KHC33_09740</name>
</gene>
<dbReference type="AlphaFoldDB" id="A0A8E7EI19"/>
<dbReference type="GO" id="GO:0003700">
    <property type="term" value="F:DNA-binding transcription factor activity"/>
    <property type="evidence" value="ECO:0007669"/>
    <property type="project" value="InterPro"/>
</dbReference>
<feature type="domain" description="HTH marR-type" evidence="1">
    <location>
        <begin position="25"/>
        <end position="76"/>
    </location>
</feature>
<dbReference type="InterPro" id="IPR036390">
    <property type="entry name" value="WH_DNA-bd_sf"/>
</dbReference>
<dbReference type="Proteomes" id="UP000680656">
    <property type="component" value="Chromosome"/>
</dbReference>
<protein>
    <recommendedName>
        <fullName evidence="1">HTH marR-type domain-containing protein</fullName>
    </recommendedName>
</protein>
<evidence type="ECO:0000259" key="1">
    <source>
        <dbReference type="Pfam" id="PF12802"/>
    </source>
</evidence>
<dbReference type="PIRSF" id="PIRSF037373">
    <property type="entry name" value="UCP037373_trxn_reg"/>
    <property type="match status" value="1"/>
</dbReference>
<dbReference type="Pfam" id="PF12802">
    <property type="entry name" value="MarR_2"/>
    <property type="match status" value="1"/>
</dbReference>
<sequence length="130" mass="15444">MVITESIQQLTNDDEILAKLFWDIGLKKNCARVLVFMLMNEELTSRDIEKFTSLRQPEVSLALSDLMKKGWIDVVRHLMEKKGRPVKIFQICKDPEEIFQEIIQEVSDDYNRKMKEIERVKKIIKENKPY</sequence>
<evidence type="ECO:0000313" key="3">
    <source>
        <dbReference type="Proteomes" id="UP000680656"/>
    </source>
</evidence>
<accession>A0A8E7EI19</accession>
<dbReference type="InterPro" id="IPR036388">
    <property type="entry name" value="WH-like_DNA-bd_sf"/>
</dbReference>
<dbReference type="KEGG" id="mrtj:KHC33_09740"/>
<evidence type="ECO:0000313" key="2">
    <source>
        <dbReference type="EMBL" id="QVV87644.1"/>
    </source>
</evidence>
<dbReference type="EMBL" id="CP075546">
    <property type="protein sequence ID" value="QVV87644.1"/>
    <property type="molecule type" value="Genomic_DNA"/>
</dbReference>
<organism evidence="2 3">
    <name type="scientific">Methanospirillum purgamenti</name>
    <dbReference type="NCBI Taxonomy" id="2834276"/>
    <lineage>
        <taxon>Archaea</taxon>
        <taxon>Methanobacteriati</taxon>
        <taxon>Methanobacteriota</taxon>
        <taxon>Stenosarchaea group</taxon>
        <taxon>Methanomicrobia</taxon>
        <taxon>Methanomicrobiales</taxon>
        <taxon>Methanospirillaceae</taxon>
        <taxon>Methanospirillum</taxon>
    </lineage>
</organism>
<name>A0A8E7EI19_9EURY</name>
<dbReference type="InterPro" id="IPR000835">
    <property type="entry name" value="HTH_MarR-typ"/>
</dbReference>
<dbReference type="SUPFAM" id="SSF46785">
    <property type="entry name" value="Winged helix' DNA-binding domain"/>
    <property type="match status" value="1"/>
</dbReference>
<reference evidence="2 3" key="1">
    <citation type="submission" date="2021-05" db="EMBL/GenBank/DDBJ databases">
        <title>A novel Methanospirillum isolate from a pyrite-forming mixed culture.</title>
        <authorList>
            <person name="Bunk B."/>
            <person name="Sproer C."/>
            <person name="Spring S."/>
            <person name="Pester M."/>
        </authorList>
    </citation>
    <scope>NUCLEOTIDE SEQUENCE [LARGE SCALE GENOMIC DNA]</scope>
    <source>
        <strain evidence="2 3">J.3.6.1-F.2.7.3</strain>
    </source>
</reference>